<dbReference type="CDD" id="cd06222">
    <property type="entry name" value="RNase_H_like"/>
    <property type="match status" value="1"/>
</dbReference>
<dbReference type="PANTHER" id="PTHR47074:SF49">
    <property type="entry name" value="POLYNUCLEOTIDYL TRANSFERASE, RIBONUCLEASE H-LIKE SUPERFAMILY PROTEIN"/>
    <property type="match status" value="1"/>
</dbReference>
<dbReference type="SUPFAM" id="SSF53098">
    <property type="entry name" value="Ribonuclease H-like"/>
    <property type="match status" value="1"/>
</dbReference>
<dbReference type="OrthoDB" id="1108672at2759"/>
<evidence type="ECO:0000259" key="1">
    <source>
        <dbReference type="Pfam" id="PF13456"/>
    </source>
</evidence>
<reference evidence="2" key="1">
    <citation type="submission" date="2020-01" db="EMBL/GenBank/DDBJ databases">
        <authorList>
            <person name="Mishra B."/>
        </authorList>
    </citation>
    <scope>NUCLEOTIDE SEQUENCE [LARGE SCALE GENOMIC DNA]</scope>
</reference>
<dbReference type="EMBL" id="CACVBM020001718">
    <property type="protein sequence ID" value="CAA7058132.1"/>
    <property type="molecule type" value="Genomic_DNA"/>
</dbReference>
<keyword evidence="3" id="KW-1185">Reference proteome</keyword>
<dbReference type="Pfam" id="PF13456">
    <property type="entry name" value="RVT_3"/>
    <property type="match status" value="1"/>
</dbReference>
<evidence type="ECO:0000313" key="3">
    <source>
        <dbReference type="Proteomes" id="UP000467841"/>
    </source>
</evidence>
<dbReference type="GO" id="GO:0003676">
    <property type="term" value="F:nucleic acid binding"/>
    <property type="evidence" value="ECO:0007669"/>
    <property type="project" value="InterPro"/>
</dbReference>
<organism evidence="2 3">
    <name type="scientific">Microthlaspi erraticum</name>
    <dbReference type="NCBI Taxonomy" id="1685480"/>
    <lineage>
        <taxon>Eukaryota</taxon>
        <taxon>Viridiplantae</taxon>
        <taxon>Streptophyta</taxon>
        <taxon>Embryophyta</taxon>
        <taxon>Tracheophyta</taxon>
        <taxon>Spermatophyta</taxon>
        <taxon>Magnoliopsida</taxon>
        <taxon>eudicotyledons</taxon>
        <taxon>Gunneridae</taxon>
        <taxon>Pentapetalae</taxon>
        <taxon>rosids</taxon>
        <taxon>malvids</taxon>
        <taxon>Brassicales</taxon>
        <taxon>Brassicaceae</taxon>
        <taxon>Coluteocarpeae</taxon>
        <taxon>Microthlaspi</taxon>
    </lineage>
</organism>
<dbReference type="Gene3D" id="3.30.420.10">
    <property type="entry name" value="Ribonuclease H-like superfamily/Ribonuclease H"/>
    <property type="match status" value="1"/>
</dbReference>
<comment type="caution">
    <text evidence="2">The sequence shown here is derived from an EMBL/GenBank/DDBJ whole genome shotgun (WGS) entry which is preliminary data.</text>
</comment>
<dbReference type="AlphaFoldDB" id="A0A6D2KUG7"/>
<dbReference type="InterPro" id="IPR044730">
    <property type="entry name" value="RNase_H-like_dom_plant"/>
</dbReference>
<sequence length="179" mass="19588">MTKAIMEAREWQQAQLIIKQSQPQIKPTTTSATNPNTITCFTDGSWCKETKAGGAGWIFVDPEGKELSCGQTAERSVTSPIMAEALAIRSALNQALDNGITNLMINSDAQELLRAINSHETIKEIYGLLFDIHTLASMFLSISFQFVPRSKNSQADSIAKFAKETLVASMPKRAPPCSH</sequence>
<evidence type="ECO:0000313" key="2">
    <source>
        <dbReference type="EMBL" id="CAA7058132.1"/>
    </source>
</evidence>
<dbReference type="Proteomes" id="UP000467841">
    <property type="component" value="Unassembled WGS sequence"/>
</dbReference>
<gene>
    <name evidence="2" type="ORF">MERR_LOCUS45368</name>
</gene>
<accession>A0A6D2KUG7</accession>
<dbReference type="InterPro" id="IPR012337">
    <property type="entry name" value="RNaseH-like_sf"/>
</dbReference>
<dbReference type="InterPro" id="IPR052929">
    <property type="entry name" value="RNase_H-like_EbsB-rel"/>
</dbReference>
<proteinExistence type="predicted"/>
<dbReference type="GO" id="GO:0004523">
    <property type="term" value="F:RNA-DNA hybrid ribonuclease activity"/>
    <property type="evidence" value="ECO:0007669"/>
    <property type="project" value="InterPro"/>
</dbReference>
<dbReference type="InterPro" id="IPR002156">
    <property type="entry name" value="RNaseH_domain"/>
</dbReference>
<feature type="domain" description="RNase H type-1" evidence="1">
    <location>
        <begin position="42"/>
        <end position="162"/>
    </location>
</feature>
<protein>
    <recommendedName>
        <fullName evidence="1">RNase H type-1 domain-containing protein</fullName>
    </recommendedName>
</protein>
<dbReference type="PANTHER" id="PTHR47074">
    <property type="entry name" value="BNAC02G40300D PROTEIN"/>
    <property type="match status" value="1"/>
</dbReference>
<dbReference type="InterPro" id="IPR036397">
    <property type="entry name" value="RNaseH_sf"/>
</dbReference>
<name>A0A6D2KUG7_9BRAS</name>